<feature type="signal peptide" evidence="2">
    <location>
        <begin position="1"/>
        <end position="25"/>
    </location>
</feature>
<name>A0A5C6A1X9_9BACT</name>
<keyword evidence="2" id="KW-0732">Signal</keyword>
<dbReference type="OrthoDB" id="287056at2"/>
<dbReference type="RefSeq" id="WP_146522864.1">
    <property type="nucleotide sequence ID" value="NZ_CP151726.1"/>
</dbReference>
<organism evidence="3 4">
    <name type="scientific">Stieleria varia</name>
    <dbReference type="NCBI Taxonomy" id="2528005"/>
    <lineage>
        <taxon>Bacteria</taxon>
        <taxon>Pseudomonadati</taxon>
        <taxon>Planctomycetota</taxon>
        <taxon>Planctomycetia</taxon>
        <taxon>Pirellulales</taxon>
        <taxon>Pirellulaceae</taxon>
        <taxon>Stieleria</taxon>
    </lineage>
</organism>
<dbReference type="AlphaFoldDB" id="A0A5C6A1X9"/>
<sequence length="132" mass="14319" precursor="true">MFRISIITALLLISVGVLTSRSAHASCGDWLEHAFPTMTMDQADLPDSSLSTTTPQKTSYPETPCDGPLCRQSPDGTPQAPSSPGVEKIRQFAAVGCSGSMSEAFRDIDWYSEYSLRLLSGHGLMIERPPQI</sequence>
<evidence type="ECO:0000256" key="1">
    <source>
        <dbReference type="SAM" id="MobiDB-lite"/>
    </source>
</evidence>
<feature type="region of interest" description="Disordered" evidence="1">
    <location>
        <begin position="42"/>
        <end position="86"/>
    </location>
</feature>
<evidence type="ECO:0000313" key="4">
    <source>
        <dbReference type="Proteomes" id="UP000320176"/>
    </source>
</evidence>
<feature type="compositionally biased region" description="Polar residues" evidence="1">
    <location>
        <begin position="48"/>
        <end position="61"/>
    </location>
</feature>
<keyword evidence="4" id="KW-1185">Reference proteome</keyword>
<proteinExistence type="predicted"/>
<protein>
    <recommendedName>
        <fullName evidence="5">Secreted protein</fullName>
    </recommendedName>
</protein>
<feature type="chain" id="PRO_5022770152" description="Secreted protein" evidence="2">
    <location>
        <begin position="26"/>
        <end position="132"/>
    </location>
</feature>
<dbReference type="Proteomes" id="UP000320176">
    <property type="component" value="Unassembled WGS sequence"/>
</dbReference>
<dbReference type="EMBL" id="SJPN01000009">
    <property type="protein sequence ID" value="TWT93238.1"/>
    <property type="molecule type" value="Genomic_DNA"/>
</dbReference>
<evidence type="ECO:0008006" key="5">
    <source>
        <dbReference type="Google" id="ProtNLM"/>
    </source>
</evidence>
<accession>A0A5C6A1X9</accession>
<gene>
    <name evidence="3" type="ORF">Pla52n_58960</name>
</gene>
<comment type="caution">
    <text evidence="3">The sequence shown here is derived from an EMBL/GenBank/DDBJ whole genome shotgun (WGS) entry which is preliminary data.</text>
</comment>
<reference evidence="3 4" key="1">
    <citation type="submission" date="2019-02" db="EMBL/GenBank/DDBJ databases">
        <title>Deep-cultivation of Planctomycetes and their phenomic and genomic characterization uncovers novel biology.</title>
        <authorList>
            <person name="Wiegand S."/>
            <person name="Jogler M."/>
            <person name="Boedeker C."/>
            <person name="Pinto D."/>
            <person name="Vollmers J."/>
            <person name="Rivas-Marin E."/>
            <person name="Kohn T."/>
            <person name="Peeters S.H."/>
            <person name="Heuer A."/>
            <person name="Rast P."/>
            <person name="Oberbeckmann S."/>
            <person name="Bunk B."/>
            <person name="Jeske O."/>
            <person name="Meyerdierks A."/>
            <person name="Storesund J.E."/>
            <person name="Kallscheuer N."/>
            <person name="Luecker S."/>
            <person name="Lage O.M."/>
            <person name="Pohl T."/>
            <person name="Merkel B.J."/>
            <person name="Hornburger P."/>
            <person name="Mueller R.-W."/>
            <person name="Bruemmer F."/>
            <person name="Labrenz M."/>
            <person name="Spormann A.M."/>
            <person name="Op Den Camp H."/>
            <person name="Overmann J."/>
            <person name="Amann R."/>
            <person name="Jetten M.S.M."/>
            <person name="Mascher T."/>
            <person name="Medema M.H."/>
            <person name="Devos D.P."/>
            <person name="Kaster A.-K."/>
            <person name="Ovreas L."/>
            <person name="Rohde M."/>
            <person name="Galperin M.Y."/>
            <person name="Jogler C."/>
        </authorList>
    </citation>
    <scope>NUCLEOTIDE SEQUENCE [LARGE SCALE GENOMIC DNA]</scope>
    <source>
        <strain evidence="3 4">Pla52n</strain>
    </source>
</reference>
<evidence type="ECO:0000256" key="2">
    <source>
        <dbReference type="SAM" id="SignalP"/>
    </source>
</evidence>
<evidence type="ECO:0000313" key="3">
    <source>
        <dbReference type="EMBL" id="TWT93238.1"/>
    </source>
</evidence>